<keyword evidence="3" id="KW-1185">Reference proteome</keyword>
<evidence type="ECO:0000259" key="1">
    <source>
        <dbReference type="Pfam" id="PF13349"/>
    </source>
</evidence>
<dbReference type="Proteomes" id="UP000255467">
    <property type="component" value="Unassembled WGS sequence"/>
</dbReference>
<feature type="domain" description="DUF4097" evidence="1">
    <location>
        <begin position="17"/>
        <end position="166"/>
    </location>
</feature>
<sequence>MPTFQTPNPITVAAEVLSASVTVIASDRTDTAVEVRPADPAKKGDVRAAAHTTVDLSGDTLTVRAPKDWRTYTPFGGNPTIEVTIEVPTGSRLSATAAVGHILTTGELGDCDLDISAGDIVLDHIRGSVTAKAAQGDIRIGVASHGVLRLETAMGELEVGVHPSSTVRLETTAPVGTVRNLMDPVGDARSAEVVQVYARNTYGNIIVRHATAA</sequence>
<dbReference type="InterPro" id="IPR025164">
    <property type="entry name" value="Toastrack_DUF4097"/>
</dbReference>
<protein>
    <recommendedName>
        <fullName evidence="1">DUF4097 domain-containing protein</fullName>
    </recommendedName>
</protein>
<dbReference type="AlphaFoldDB" id="A0A378YIG0"/>
<dbReference type="Gene3D" id="2.160.20.120">
    <property type="match status" value="1"/>
</dbReference>
<dbReference type="Pfam" id="PF13349">
    <property type="entry name" value="DUF4097"/>
    <property type="match status" value="1"/>
</dbReference>
<evidence type="ECO:0000313" key="2">
    <source>
        <dbReference type="EMBL" id="SUA76340.1"/>
    </source>
</evidence>
<accession>A0A378YIG0</accession>
<organism evidence="2 3">
    <name type="scientific">Nocardia otitidiscaviarum</name>
    <dbReference type="NCBI Taxonomy" id="1823"/>
    <lineage>
        <taxon>Bacteria</taxon>
        <taxon>Bacillati</taxon>
        <taxon>Actinomycetota</taxon>
        <taxon>Actinomycetes</taxon>
        <taxon>Mycobacteriales</taxon>
        <taxon>Nocardiaceae</taxon>
        <taxon>Nocardia</taxon>
    </lineage>
</organism>
<name>A0A378YIG0_9NOCA</name>
<evidence type="ECO:0000313" key="3">
    <source>
        <dbReference type="Proteomes" id="UP000255467"/>
    </source>
</evidence>
<dbReference type="STRING" id="1406858.GCA_000710895_02337"/>
<dbReference type="OrthoDB" id="3252095at2"/>
<dbReference type="EMBL" id="UGRY01000002">
    <property type="protein sequence ID" value="SUA76340.1"/>
    <property type="molecule type" value="Genomic_DNA"/>
</dbReference>
<reference evidence="2 3" key="1">
    <citation type="submission" date="2018-06" db="EMBL/GenBank/DDBJ databases">
        <authorList>
            <consortium name="Pathogen Informatics"/>
            <person name="Doyle S."/>
        </authorList>
    </citation>
    <scope>NUCLEOTIDE SEQUENCE [LARGE SCALE GENOMIC DNA]</scope>
    <source>
        <strain evidence="2 3">NCTC1934</strain>
    </source>
</reference>
<gene>
    <name evidence="2" type="ORF">NCTC1934_02502</name>
</gene>
<dbReference type="RefSeq" id="WP_039817359.1">
    <property type="nucleotide sequence ID" value="NZ_UGRY01000002.1"/>
</dbReference>
<proteinExistence type="predicted"/>